<feature type="region of interest" description="Disordered" evidence="1">
    <location>
        <begin position="313"/>
        <end position="349"/>
    </location>
</feature>
<proteinExistence type="predicted"/>
<evidence type="ECO:0000313" key="3">
    <source>
        <dbReference type="EMBL" id="MBK6089004.1"/>
    </source>
</evidence>
<dbReference type="AlphaFoldDB" id="A0A934WSA8"/>
<feature type="compositionally biased region" description="Low complexity" evidence="1">
    <location>
        <begin position="324"/>
        <end position="341"/>
    </location>
</feature>
<reference evidence="3" key="1">
    <citation type="submission" date="2021-01" db="EMBL/GenBank/DDBJ databases">
        <title>Genome public.</title>
        <authorList>
            <person name="Liu C."/>
            <person name="Sun Q."/>
        </authorList>
    </citation>
    <scope>NUCLEOTIDE SEQUENCE</scope>
    <source>
        <strain evidence="3">M6</strain>
    </source>
</reference>
<gene>
    <name evidence="3" type="ORF">JKK62_10175</name>
</gene>
<evidence type="ECO:0000313" key="4">
    <source>
        <dbReference type="Proteomes" id="UP000633365"/>
    </source>
</evidence>
<keyword evidence="4" id="KW-1185">Reference proteome</keyword>
<feature type="transmembrane region" description="Helical" evidence="2">
    <location>
        <begin position="91"/>
        <end position="113"/>
    </location>
</feature>
<keyword evidence="2" id="KW-1133">Transmembrane helix</keyword>
<feature type="region of interest" description="Disordered" evidence="1">
    <location>
        <begin position="1"/>
        <end position="29"/>
    </location>
</feature>
<comment type="caution">
    <text evidence="3">The sequence shown here is derived from an EMBL/GenBank/DDBJ whole genome shotgun (WGS) entry which is preliminary data.</text>
</comment>
<sequence>MSEKTNPELNTEEIAASVSEDTETTVLSDNDEAVVAQSNEAIVPDDTENTVSADTATVEAAADTAVNEELTDIAATEEEQSKKKSGLQKPIIIACCIVLVAILGFLGYMAFFLKEPENVTWSNDVNDVTYYYEFKSDGTFTGYLGSIEMNGSFQKTNDENGKTITLDKSFGSFYQGAPATYSIKGSRLFGNQEMSCSYSEEYEFTLKQSKRDKKMLDLPEDFTADESLVGSWIFKYMNYDIYKVTFNKDGSMVLEFLQDGVKYNGIYTIDGSTINFTYYVTDSTVVPIDYAVDGDYLTFMGYQFVREGSDAEKATSDQANMIPQANNQAQETQAAEAVTEAAEAKEAAE</sequence>
<dbReference type="EMBL" id="JAEQMG010000105">
    <property type="protein sequence ID" value="MBK6089004.1"/>
    <property type="molecule type" value="Genomic_DNA"/>
</dbReference>
<evidence type="ECO:0000256" key="2">
    <source>
        <dbReference type="SAM" id="Phobius"/>
    </source>
</evidence>
<dbReference type="RefSeq" id="WP_201427801.1">
    <property type="nucleotide sequence ID" value="NZ_JAEQMG010000105.1"/>
</dbReference>
<name>A0A934WSA8_9FIRM</name>
<accession>A0A934WSA8</accession>
<evidence type="ECO:0008006" key="5">
    <source>
        <dbReference type="Google" id="ProtNLM"/>
    </source>
</evidence>
<protein>
    <recommendedName>
        <fullName evidence="5">DUF5640 domain-containing protein</fullName>
    </recommendedName>
</protein>
<keyword evidence="2" id="KW-0472">Membrane</keyword>
<evidence type="ECO:0000256" key="1">
    <source>
        <dbReference type="SAM" id="MobiDB-lite"/>
    </source>
</evidence>
<keyword evidence="2" id="KW-0812">Transmembrane</keyword>
<dbReference type="Proteomes" id="UP000633365">
    <property type="component" value="Unassembled WGS sequence"/>
</dbReference>
<organism evidence="3 4">
    <name type="scientific">Ruminococcus difficilis</name>
    <dbReference type="NCBI Taxonomy" id="2763069"/>
    <lineage>
        <taxon>Bacteria</taxon>
        <taxon>Bacillati</taxon>
        <taxon>Bacillota</taxon>
        <taxon>Clostridia</taxon>
        <taxon>Eubacteriales</taxon>
        <taxon>Oscillospiraceae</taxon>
        <taxon>Ruminococcus</taxon>
    </lineage>
</organism>